<name>A0A6L6VCP2_AGRVI</name>
<evidence type="ECO:0000313" key="2">
    <source>
        <dbReference type="EMBL" id="MUZ72047.1"/>
    </source>
</evidence>
<dbReference type="RefSeq" id="WP_156613955.1">
    <property type="nucleotide sequence ID" value="NZ_WPHR01000003.1"/>
</dbReference>
<protein>
    <recommendedName>
        <fullName evidence="1">Negative modulator of initiation of replication SeqA N-terminal domain-containing protein</fullName>
    </recommendedName>
</protein>
<reference evidence="2 3" key="1">
    <citation type="submission" date="2019-12" db="EMBL/GenBank/DDBJ databases">
        <title>Whole-genome sequencing of Allorhizobium vitis.</title>
        <authorList>
            <person name="Gan H.M."/>
            <person name="Szegedi E."/>
            <person name="Burr T."/>
            <person name="Savka M.A."/>
        </authorList>
    </citation>
    <scope>NUCLEOTIDE SEQUENCE [LARGE SCALE GENOMIC DNA]</scope>
    <source>
        <strain evidence="2 3">CG516</strain>
    </source>
</reference>
<comment type="caution">
    <text evidence="2">The sequence shown here is derived from an EMBL/GenBank/DDBJ whole genome shotgun (WGS) entry which is preliminary data.</text>
</comment>
<dbReference type="Pfam" id="PF17206">
    <property type="entry name" value="SeqA_N"/>
    <property type="match status" value="1"/>
</dbReference>
<organism evidence="2 3">
    <name type="scientific">Agrobacterium vitis</name>
    <name type="common">Rhizobium vitis</name>
    <dbReference type="NCBI Taxonomy" id="373"/>
    <lineage>
        <taxon>Bacteria</taxon>
        <taxon>Pseudomonadati</taxon>
        <taxon>Pseudomonadota</taxon>
        <taxon>Alphaproteobacteria</taxon>
        <taxon>Hyphomicrobiales</taxon>
        <taxon>Rhizobiaceae</taxon>
        <taxon>Rhizobium/Agrobacterium group</taxon>
        <taxon>Agrobacterium</taxon>
    </lineage>
</organism>
<dbReference type="Proteomes" id="UP000477951">
    <property type="component" value="Unassembled WGS sequence"/>
</dbReference>
<dbReference type="InterPro" id="IPR033761">
    <property type="entry name" value="SeqA_N"/>
</dbReference>
<proteinExistence type="predicted"/>
<gene>
    <name evidence="2" type="ORF">GOZ90_05055</name>
</gene>
<dbReference type="EMBL" id="WPHR01000003">
    <property type="protein sequence ID" value="MUZ72047.1"/>
    <property type="molecule type" value="Genomic_DNA"/>
</dbReference>
<accession>A0A6L6VCP2</accession>
<evidence type="ECO:0000313" key="3">
    <source>
        <dbReference type="Proteomes" id="UP000477951"/>
    </source>
</evidence>
<dbReference type="AlphaFoldDB" id="A0A6L6VCP2"/>
<feature type="domain" description="Negative modulator of initiation of replication SeqA N-terminal" evidence="1">
    <location>
        <begin position="1"/>
        <end position="36"/>
    </location>
</feature>
<evidence type="ECO:0000259" key="1">
    <source>
        <dbReference type="Pfam" id="PF17206"/>
    </source>
</evidence>
<sequence>MEKIEIDWDIHKMIESERQGFDEAPYLALRRLLNLPPPVQPKTAPEKKLAAGIPWTEDGVSVPHGSLARMEYLRGSQVYEGQFLNGRLVVEGQPFDTLSAAASALAVTKEGTKTNLNGWNYWKAKFPGESKWRALIEMRPKK</sequence>